<accession>A0A0R3JRJ0</accession>
<dbReference type="EMBL" id="LKHP01000016">
    <property type="protein sequence ID" value="KRQ86096.1"/>
    <property type="molecule type" value="Genomic_DNA"/>
</dbReference>
<comment type="caution">
    <text evidence="2">The sequence shown here is derived from an EMBL/GenBank/DDBJ whole genome shotgun (WGS) entry which is preliminary data.</text>
</comment>
<feature type="transmembrane region" description="Helical" evidence="1">
    <location>
        <begin position="37"/>
        <end position="57"/>
    </location>
</feature>
<evidence type="ECO:0000313" key="3">
    <source>
        <dbReference type="Proteomes" id="UP000052015"/>
    </source>
</evidence>
<protein>
    <submittedName>
        <fullName evidence="2">Uncharacterized protein</fullName>
    </submittedName>
</protein>
<keyword evidence="1" id="KW-0472">Membrane</keyword>
<gene>
    <name evidence="2" type="ORF">ABG79_02130</name>
</gene>
<keyword evidence="3" id="KW-1185">Reference proteome</keyword>
<reference evidence="2 3" key="1">
    <citation type="submission" date="2015-09" db="EMBL/GenBank/DDBJ databases">
        <title>Draft genome sequence of a Caloramator mitchellensis, a moderate thermophile from the Great Artesian Basin of Australia.</title>
        <authorList>
            <person name="Patel B.K."/>
        </authorList>
    </citation>
    <scope>NUCLEOTIDE SEQUENCE [LARGE SCALE GENOMIC DNA]</scope>
    <source>
        <strain evidence="2 3">VF08</strain>
    </source>
</reference>
<organism evidence="2 3">
    <name type="scientific">Caloramator mitchellensis</name>
    <dbReference type="NCBI Taxonomy" id="908809"/>
    <lineage>
        <taxon>Bacteria</taxon>
        <taxon>Bacillati</taxon>
        <taxon>Bacillota</taxon>
        <taxon>Clostridia</taxon>
        <taxon>Eubacteriales</taxon>
        <taxon>Clostridiaceae</taxon>
        <taxon>Caloramator</taxon>
    </lineage>
</organism>
<proteinExistence type="predicted"/>
<dbReference type="PATRIC" id="fig|908809.3.peg.2116"/>
<evidence type="ECO:0000313" key="2">
    <source>
        <dbReference type="EMBL" id="KRQ86096.1"/>
    </source>
</evidence>
<keyword evidence="1" id="KW-0812">Transmembrane</keyword>
<name>A0A0R3JRJ0_CALMK</name>
<dbReference type="Pfam" id="PF22268">
    <property type="entry name" value="DUF6954"/>
    <property type="match status" value="1"/>
</dbReference>
<dbReference type="InterPro" id="IPR054229">
    <property type="entry name" value="DUF6954"/>
</dbReference>
<dbReference type="AlphaFoldDB" id="A0A0R3JRJ0"/>
<dbReference type="Proteomes" id="UP000052015">
    <property type="component" value="Unassembled WGS sequence"/>
</dbReference>
<keyword evidence="1" id="KW-1133">Transmembrane helix</keyword>
<evidence type="ECO:0000256" key="1">
    <source>
        <dbReference type="SAM" id="Phobius"/>
    </source>
</evidence>
<sequence length="62" mass="7148">MKKFLINIAFLALILIITFFGLGPVLFADGSKVERTLTFVFVLILYVLVISLYNKLLHYINR</sequence>
<dbReference type="RefSeq" id="WP_057979426.1">
    <property type="nucleotide sequence ID" value="NZ_LKHP01000016.1"/>
</dbReference>